<accession>A0AAJ0FBK8</accession>
<dbReference type="AlphaFoldDB" id="A0AAJ0FBK8"/>
<dbReference type="EMBL" id="MU839035">
    <property type="protein sequence ID" value="KAK1762596.1"/>
    <property type="molecule type" value="Genomic_DNA"/>
</dbReference>
<evidence type="ECO:0000313" key="2">
    <source>
        <dbReference type="Proteomes" id="UP001244011"/>
    </source>
</evidence>
<protein>
    <submittedName>
        <fullName evidence="1">Uncharacterized protein</fullName>
    </submittedName>
</protein>
<proteinExistence type="predicted"/>
<dbReference type="RefSeq" id="XP_060278809.1">
    <property type="nucleotide sequence ID" value="XM_060423077.1"/>
</dbReference>
<evidence type="ECO:0000313" key="1">
    <source>
        <dbReference type="EMBL" id="KAK1762596.1"/>
    </source>
</evidence>
<dbReference type="GeneID" id="85306264"/>
<comment type="caution">
    <text evidence="1">The sequence shown here is derived from an EMBL/GenBank/DDBJ whole genome shotgun (WGS) entry which is preliminary data.</text>
</comment>
<gene>
    <name evidence="1" type="ORF">QBC33DRAFT_258080</name>
</gene>
<reference evidence="1" key="1">
    <citation type="submission" date="2023-06" db="EMBL/GenBank/DDBJ databases">
        <title>Genome-scale phylogeny and comparative genomics of the fungal order Sordariales.</title>
        <authorList>
            <consortium name="Lawrence Berkeley National Laboratory"/>
            <person name="Hensen N."/>
            <person name="Bonometti L."/>
            <person name="Westerberg I."/>
            <person name="Brannstrom I.O."/>
            <person name="Guillou S."/>
            <person name="Cros-Aarteil S."/>
            <person name="Calhoun S."/>
            <person name="Haridas S."/>
            <person name="Kuo A."/>
            <person name="Mondo S."/>
            <person name="Pangilinan J."/>
            <person name="Riley R."/>
            <person name="Labutti K."/>
            <person name="Andreopoulos B."/>
            <person name="Lipzen A."/>
            <person name="Chen C."/>
            <person name="Yanf M."/>
            <person name="Daum C."/>
            <person name="Ng V."/>
            <person name="Clum A."/>
            <person name="Steindorff A."/>
            <person name="Ohm R."/>
            <person name="Martin F."/>
            <person name="Silar P."/>
            <person name="Natvig D."/>
            <person name="Lalanne C."/>
            <person name="Gautier V."/>
            <person name="Ament-Velasquez S.L."/>
            <person name="Kruys A."/>
            <person name="Hutchinson M.I."/>
            <person name="Powell A.J."/>
            <person name="Barry K."/>
            <person name="Miller A.N."/>
            <person name="Grigoriev I.V."/>
            <person name="Debuchy R."/>
            <person name="Gladieux P."/>
            <person name="Thoren M.H."/>
            <person name="Johannesson H."/>
        </authorList>
    </citation>
    <scope>NUCLEOTIDE SEQUENCE</scope>
    <source>
        <strain evidence="1">8032-3</strain>
    </source>
</reference>
<sequence length="210" mass="23102">MFPCHHLLTRRHMLSTILFPRGDSERRCLWLAGSVGFWLPCMGAAGGSCPPPSNTKYTRSCSFETSHVQTKRVPYPTCMRVCVSACLRVCVSACLRVCVSACLRVCLSVRLFCICLLVLDQDCPWSGLRQAESLRVTTGWGRRRWGVKTPASFCSMGVTCCGKEACVCFFLHLAALAWGGGGREGGFLVFLSLEGSTGLSRCSLILTEWR</sequence>
<dbReference type="Proteomes" id="UP001244011">
    <property type="component" value="Unassembled WGS sequence"/>
</dbReference>
<organism evidence="1 2">
    <name type="scientific">Phialemonium atrogriseum</name>
    <dbReference type="NCBI Taxonomy" id="1093897"/>
    <lineage>
        <taxon>Eukaryota</taxon>
        <taxon>Fungi</taxon>
        <taxon>Dikarya</taxon>
        <taxon>Ascomycota</taxon>
        <taxon>Pezizomycotina</taxon>
        <taxon>Sordariomycetes</taxon>
        <taxon>Sordariomycetidae</taxon>
        <taxon>Cephalothecales</taxon>
        <taxon>Cephalothecaceae</taxon>
        <taxon>Phialemonium</taxon>
    </lineage>
</organism>
<name>A0AAJ0FBK8_9PEZI</name>
<keyword evidence="2" id="KW-1185">Reference proteome</keyword>